<evidence type="ECO:0000256" key="1">
    <source>
        <dbReference type="SAM" id="Phobius"/>
    </source>
</evidence>
<dbReference type="Gene3D" id="3.40.50.1820">
    <property type="entry name" value="alpha/beta hydrolase"/>
    <property type="match status" value="1"/>
</dbReference>
<feature type="transmembrane region" description="Helical" evidence="1">
    <location>
        <begin position="191"/>
        <end position="210"/>
    </location>
</feature>
<dbReference type="PANTHER" id="PTHR37471:SF1">
    <property type="entry name" value="AB HYDROLASE-1 DOMAIN-CONTAINING PROTEIN"/>
    <property type="match status" value="1"/>
</dbReference>
<sequence length="513" mass="58701">MIGTSVPEYVFIRLCILGLRAVTPLSVFYLAFSIGEPPSTTAGKLLLTWCTFESAFWLLVYVPRKRGLQAAAQHPPVLDRQSRRDLFWKCWDKIPTPEYYIRRWFLDAKVEDVRRENVKDFFRWALLNKGDTSDDDKGQLEQQLPEGEEEELEEYVDGVQTLLGRQIDPGRGPAECLRLTIDRVKMLHRPLIWYMVVGLVDTLTSAYLRYSGFQLYRTSFRSEVSTFPFRLASLFTTRKSASPNLSYWYRSHTSRTRLPVVFIHGIGIGLYAYSQFLNEINKDDPLGPADGQIGIIAIELMPISFRITSPILGKQELCSQINMILEAHGWEKIVLASHSYGSVVTTHLLHSTSPVKAKIGPLVFIDPVTFLLHLPDVCYNFTARTPRRANEHQLHYFASTDMMVSHTLARHFFWADNILWKDDLRGRDATVALAGRDLIVDTESVGKYLAGIDMQSEDSSWKETTWNGTGIKTVFFPTCDHAQVFEKREYRRRLGDIIRSYADKRGQAAQGPD</sequence>
<dbReference type="InterPro" id="IPR029058">
    <property type="entry name" value="AB_hydrolase_fold"/>
</dbReference>
<feature type="transmembrane region" description="Helical" evidence="1">
    <location>
        <begin position="12"/>
        <end position="34"/>
    </location>
</feature>
<dbReference type="SUPFAM" id="SSF53474">
    <property type="entry name" value="alpha/beta-Hydrolases"/>
    <property type="match status" value="1"/>
</dbReference>
<dbReference type="PANTHER" id="PTHR37471">
    <property type="entry name" value="UNNAMED PRODUCT"/>
    <property type="match status" value="1"/>
</dbReference>
<keyword evidence="1" id="KW-1133">Transmembrane helix</keyword>
<dbReference type="AlphaFoldDB" id="A0A6A6V426"/>
<dbReference type="EMBL" id="MU006586">
    <property type="protein sequence ID" value="KAF2744803.1"/>
    <property type="molecule type" value="Genomic_DNA"/>
</dbReference>
<evidence type="ECO:0008006" key="4">
    <source>
        <dbReference type="Google" id="ProtNLM"/>
    </source>
</evidence>
<keyword evidence="3" id="KW-1185">Reference proteome</keyword>
<accession>A0A6A6V426</accession>
<name>A0A6A6V426_9PLEO</name>
<protein>
    <recommendedName>
        <fullName evidence="4">AB hydrolase-1 domain-containing protein</fullName>
    </recommendedName>
</protein>
<evidence type="ECO:0000313" key="3">
    <source>
        <dbReference type="Proteomes" id="UP000799440"/>
    </source>
</evidence>
<proteinExistence type="predicted"/>
<dbReference type="OrthoDB" id="6431331at2759"/>
<evidence type="ECO:0000313" key="2">
    <source>
        <dbReference type="EMBL" id="KAF2744803.1"/>
    </source>
</evidence>
<reference evidence="2" key="1">
    <citation type="journal article" date="2020" name="Stud. Mycol.">
        <title>101 Dothideomycetes genomes: a test case for predicting lifestyles and emergence of pathogens.</title>
        <authorList>
            <person name="Haridas S."/>
            <person name="Albert R."/>
            <person name="Binder M."/>
            <person name="Bloem J."/>
            <person name="Labutti K."/>
            <person name="Salamov A."/>
            <person name="Andreopoulos B."/>
            <person name="Baker S."/>
            <person name="Barry K."/>
            <person name="Bills G."/>
            <person name="Bluhm B."/>
            <person name="Cannon C."/>
            <person name="Castanera R."/>
            <person name="Culley D."/>
            <person name="Daum C."/>
            <person name="Ezra D."/>
            <person name="Gonzalez J."/>
            <person name="Henrissat B."/>
            <person name="Kuo A."/>
            <person name="Liang C."/>
            <person name="Lipzen A."/>
            <person name="Lutzoni F."/>
            <person name="Magnuson J."/>
            <person name="Mondo S."/>
            <person name="Nolan M."/>
            <person name="Ohm R."/>
            <person name="Pangilinan J."/>
            <person name="Park H.-J."/>
            <person name="Ramirez L."/>
            <person name="Alfaro M."/>
            <person name="Sun H."/>
            <person name="Tritt A."/>
            <person name="Yoshinaga Y."/>
            <person name="Zwiers L.-H."/>
            <person name="Turgeon B."/>
            <person name="Goodwin S."/>
            <person name="Spatafora J."/>
            <person name="Crous P."/>
            <person name="Grigoriev I."/>
        </authorList>
    </citation>
    <scope>NUCLEOTIDE SEQUENCE</scope>
    <source>
        <strain evidence="2">CBS 119925</strain>
    </source>
</reference>
<organism evidence="2 3">
    <name type="scientific">Sporormia fimetaria CBS 119925</name>
    <dbReference type="NCBI Taxonomy" id="1340428"/>
    <lineage>
        <taxon>Eukaryota</taxon>
        <taxon>Fungi</taxon>
        <taxon>Dikarya</taxon>
        <taxon>Ascomycota</taxon>
        <taxon>Pezizomycotina</taxon>
        <taxon>Dothideomycetes</taxon>
        <taxon>Pleosporomycetidae</taxon>
        <taxon>Pleosporales</taxon>
        <taxon>Sporormiaceae</taxon>
        <taxon>Sporormia</taxon>
    </lineage>
</organism>
<feature type="transmembrane region" description="Helical" evidence="1">
    <location>
        <begin position="46"/>
        <end position="62"/>
    </location>
</feature>
<keyword evidence="1" id="KW-0812">Transmembrane</keyword>
<keyword evidence="1" id="KW-0472">Membrane</keyword>
<gene>
    <name evidence="2" type="ORF">M011DRAFT_407644</name>
</gene>
<dbReference type="Proteomes" id="UP000799440">
    <property type="component" value="Unassembled WGS sequence"/>
</dbReference>